<dbReference type="RefSeq" id="XP_064734486.1">
    <property type="nucleotide sequence ID" value="XM_064868989.1"/>
</dbReference>
<reference evidence="1 2" key="1">
    <citation type="journal article" date="2023" name="Res Sq">
        <title>Genomic and morphological characterization of Knufia obscura isolated from the Mars 2020 spacecraft assembly facility.</title>
        <authorList>
            <person name="Chander A.M."/>
            <person name="Teixeira M.M."/>
            <person name="Singh N.K."/>
            <person name="Williams M.P."/>
            <person name="Parker C.W."/>
            <person name="Leo P."/>
            <person name="Stajich J.E."/>
            <person name="Torok T."/>
            <person name="Tighe S."/>
            <person name="Mason C.E."/>
            <person name="Venkateswaran K."/>
        </authorList>
    </citation>
    <scope>NUCLEOTIDE SEQUENCE [LARGE SCALE GENOMIC DNA]</scope>
    <source>
        <strain evidence="1 2">CCFEE 5817</strain>
    </source>
</reference>
<accession>A0ABR0S0L7</accession>
<evidence type="ECO:0000313" key="1">
    <source>
        <dbReference type="EMBL" id="KAK5946396.1"/>
    </source>
</evidence>
<protein>
    <submittedName>
        <fullName evidence="1">Uncharacterized protein</fullName>
    </submittedName>
</protein>
<organism evidence="1 2">
    <name type="scientific">Knufia obscura</name>
    <dbReference type="NCBI Taxonomy" id="1635080"/>
    <lineage>
        <taxon>Eukaryota</taxon>
        <taxon>Fungi</taxon>
        <taxon>Dikarya</taxon>
        <taxon>Ascomycota</taxon>
        <taxon>Pezizomycotina</taxon>
        <taxon>Eurotiomycetes</taxon>
        <taxon>Chaetothyriomycetidae</taxon>
        <taxon>Chaetothyriales</taxon>
        <taxon>Trichomeriaceae</taxon>
        <taxon>Knufia</taxon>
    </lineage>
</organism>
<comment type="caution">
    <text evidence="1">The sequence shown here is derived from an EMBL/GenBank/DDBJ whole genome shotgun (WGS) entry which is preliminary data.</text>
</comment>
<dbReference type="EMBL" id="JAVHJV010000001">
    <property type="protein sequence ID" value="KAK5946396.1"/>
    <property type="molecule type" value="Genomic_DNA"/>
</dbReference>
<proteinExistence type="predicted"/>
<name>A0ABR0S0L7_9EURO</name>
<evidence type="ECO:0000313" key="2">
    <source>
        <dbReference type="Proteomes" id="UP001334248"/>
    </source>
</evidence>
<gene>
    <name evidence="1" type="ORF">PMZ80_000539</name>
</gene>
<keyword evidence="2" id="KW-1185">Reference proteome</keyword>
<sequence length="301" mass="34822">MATAQSQPGLLNLPMELRLMILERVLKNLHYRHSADVPQERVWANFKRRVGIIWVNQQLRYEALGILQENRTLHWGYEMNLLTKMPQLILNNTTRLIDHDWCCSDPVWYKAELPLICSVIYYPETTLDPASCKKLNDNMEMVTALRGKHDAACLTDAMSWRHRDFSDDGRRSSPIPIMNAFVDFEDDGEGKRRTPLSLYLLEIDMKHATILDRYINMSEGSAFWEKHQKQAMWPRAEETCLMVDVVSWPTVYHPASGNRRVLTPDAGLVLMVNQELEDEETLRRALEAAHLLTVEEQSADG</sequence>
<dbReference type="GeneID" id="89993988"/>
<dbReference type="Proteomes" id="UP001334248">
    <property type="component" value="Unassembled WGS sequence"/>
</dbReference>